<dbReference type="OrthoDB" id="5497412at2"/>
<dbReference type="GO" id="GO:0003677">
    <property type="term" value="F:DNA binding"/>
    <property type="evidence" value="ECO:0007669"/>
    <property type="project" value="InterPro"/>
</dbReference>
<sequence length="383" mass="41796">MTTRLSASAFAPFASDDLVYRVHAAGDSEDAWHAVFAQIRERFQVRWAALAQHDFVSRQGAALYAAPRDPGLCAALSDYASRNPWFLSSDAYRPGRVMAGEELLSNRDLVKTDFYHGLLLPHGLYHRLCGVVARRGELVYYVDLHRGPDDPRFGPREKTAFGSLLSHLALAVENRWRRWEADGLNTALKRIVDTHAHAAMLVDAKARMVFGNRGAQRICERGAGLRVDGGRIAAATAADDRIFQQAIASATHPNADEHTDATKVLSLSAPGGVQPMVVSIRPAGAAFCAELGEVRGLAIVSALNTRPEDDHVDCSFARQFGLSPAQARVNALIVTGHSIASVAHELHVSENTARSHLKQIFLKTDTHGQMELVHLHGRICLAI</sequence>
<comment type="caution">
    <text evidence="2">The sequence shown here is derived from an EMBL/GenBank/DDBJ whole genome shotgun (WGS) entry which is preliminary data.</text>
</comment>
<accession>A0A420GPV9</accession>
<dbReference type="InterPro" id="IPR016032">
    <property type="entry name" value="Sig_transdc_resp-reg_C-effctor"/>
</dbReference>
<evidence type="ECO:0000313" key="3">
    <source>
        <dbReference type="Proteomes" id="UP000283709"/>
    </source>
</evidence>
<dbReference type="AlphaFoldDB" id="A0A420GPV9"/>
<dbReference type="Gene3D" id="1.10.10.10">
    <property type="entry name" value="Winged helix-like DNA-binding domain superfamily/Winged helix DNA-binding domain"/>
    <property type="match status" value="1"/>
</dbReference>
<dbReference type="InterPro" id="IPR000792">
    <property type="entry name" value="Tscrpt_reg_LuxR_C"/>
</dbReference>
<protein>
    <recommendedName>
        <fullName evidence="1">HTH luxR-type domain-containing protein</fullName>
    </recommendedName>
</protein>
<dbReference type="RefSeq" id="WP_120344539.1">
    <property type="nucleotide sequence ID" value="NZ_MCAS01000011.1"/>
</dbReference>
<gene>
    <name evidence="2" type="ORF">BCY88_24390</name>
</gene>
<name>A0A420GPV9_9BURK</name>
<feature type="domain" description="HTH luxR-type" evidence="1">
    <location>
        <begin position="319"/>
        <end position="376"/>
    </location>
</feature>
<dbReference type="EMBL" id="MCAS01000011">
    <property type="protein sequence ID" value="RKF47097.1"/>
    <property type="molecule type" value="Genomic_DNA"/>
</dbReference>
<dbReference type="SMART" id="SM00421">
    <property type="entry name" value="HTH_LUXR"/>
    <property type="match status" value="1"/>
</dbReference>
<evidence type="ECO:0000259" key="1">
    <source>
        <dbReference type="SMART" id="SM00421"/>
    </source>
</evidence>
<evidence type="ECO:0000313" key="2">
    <source>
        <dbReference type="EMBL" id="RKF47097.1"/>
    </source>
</evidence>
<dbReference type="SUPFAM" id="SSF46894">
    <property type="entry name" value="C-terminal effector domain of the bipartite response regulators"/>
    <property type="match status" value="1"/>
</dbReference>
<dbReference type="GO" id="GO:0006355">
    <property type="term" value="P:regulation of DNA-templated transcription"/>
    <property type="evidence" value="ECO:0007669"/>
    <property type="project" value="InterPro"/>
</dbReference>
<dbReference type="InterPro" id="IPR036388">
    <property type="entry name" value="WH-like_DNA-bd_sf"/>
</dbReference>
<reference evidence="2 3" key="1">
    <citation type="submission" date="2016-07" db="EMBL/GenBank/DDBJ databases">
        <title>Genome analysis of Burkholderia fungorum ES3-20.</title>
        <authorList>
            <person name="Xu D."/>
            <person name="Yao R."/>
            <person name="Zheng S."/>
        </authorList>
    </citation>
    <scope>NUCLEOTIDE SEQUENCE [LARGE SCALE GENOMIC DNA]</scope>
    <source>
        <strain evidence="2 3">ES3-20</strain>
    </source>
</reference>
<organism evidence="2 3">
    <name type="scientific">Paraburkholderia fungorum</name>
    <dbReference type="NCBI Taxonomy" id="134537"/>
    <lineage>
        <taxon>Bacteria</taxon>
        <taxon>Pseudomonadati</taxon>
        <taxon>Pseudomonadota</taxon>
        <taxon>Betaproteobacteria</taxon>
        <taxon>Burkholderiales</taxon>
        <taxon>Burkholderiaceae</taxon>
        <taxon>Paraburkholderia</taxon>
    </lineage>
</organism>
<proteinExistence type="predicted"/>
<dbReference type="Proteomes" id="UP000283709">
    <property type="component" value="Unassembled WGS sequence"/>
</dbReference>
<dbReference type="Pfam" id="PF00196">
    <property type="entry name" value="GerE"/>
    <property type="match status" value="1"/>
</dbReference>